<sequence>MNEKSAELREQAIVYMNELAEHPVLKQHWNQVTLILKGSAARGNSDQYSDIDYVFFCDESLRQTIIEQYFEAGLIKRNDGIFLPIDNWAGHYHFESFEMLQGYFEESDYPQIWEFQQAIPLHDPEERFVTIMAEGSADFLRDPIPAIKDRYLDLMLTLDWLRHPLIRGDNISAAIHSATLLQQLCRIAYLLDGTSYPHDKWVSHYLYTTRFGELHKEKLNDYLDTLPKSSGLTQHLALEEYPAYANGAALMGEVIGFIREQYGDYAWIDEWYLYV</sequence>
<proteinExistence type="predicted"/>
<name>A0A3Q8X6V4_9BACL</name>
<evidence type="ECO:0000313" key="3">
    <source>
        <dbReference type="Proteomes" id="UP000272528"/>
    </source>
</evidence>
<dbReference type="RefSeq" id="WP_126016715.1">
    <property type="nucleotide sequence ID" value="NZ_CP034437.1"/>
</dbReference>
<protein>
    <recommendedName>
        <fullName evidence="1">Polymerase nucleotidyl transferase domain-containing protein</fullName>
    </recommendedName>
</protein>
<dbReference type="KEGG" id="palb:EJC50_16230"/>
<dbReference type="EMBL" id="CP034437">
    <property type="protein sequence ID" value="AZN41042.1"/>
    <property type="molecule type" value="Genomic_DNA"/>
</dbReference>
<dbReference type="GO" id="GO:0016779">
    <property type="term" value="F:nucleotidyltransferase activity"/>
    <property type="evidence" value="ECO:0007669"/>
    <property type="project" value="InterPro"/>
</dbReference>
<reference evidence="3" key="1">
    <citation type="submission" date="2018-12" db="EMBL/GenBank/DDBJ databases">
        <title>Genome sequence of Peanibacillus sp.</title>
        <authorList>
            <person name="Subramani G."/>
            <person name="Srinivasan S."/>
            <person name="Kim M.K."/>
        </authorList>
    </citation>
    <scope>NUCLEOTIDE SEQUENCE [LARGE SCALE GENOMIC DNA]</scope>
    <source>
        <strain evidence="3">18JY67-1</strain>
    </source>
</reference>
<dbReference type="Pfam" id="PF01909">
    <property type="entry name" value="NTP_transf_2"/>
    <property type="match status" value="1"/>
</dbReference>
<organism evidence="2 3">
    <name type="scientific">Paenibacillus albus</name>
    <dbReference type="NCBI Taxonomy" id="2495582"/>
    <lineage>
        <taxon>Bacteria</taxon>
        <taxon>Bacillati</taxon>
        <taxon>Bacillota</taxon>
        <taxon>Bacilli</taxon>
        <taxon>Bacillales</taxon>
        <taxon>Paenibacillaceae</taxon>
        <taxon>Paenibacillus</taxon>
    </lineage>
</organism>
<dbReference type="InterPro" id="IPR002934">
    <property type="entry name" value="Polymerase_NTP_transf_dom"/>
</dbReference>
<keyword evidence="3" id="KW-1185">Reference proteome</keyword>
<dbReference type="OrthoDB" id="2427280at2"/>
<dbReference type="SUPFAM" id="SSF81301">
    <property type="entry name" value="Nucleotidyltransferase"/>
    <property type="match status" value="1"/>
</dbReference>
<dbReference type="Proteomes" id="UP000272528">
    <property type="component" value="Chromosome"/>
</dbReference>
<dbReference type="Gene3D" id="3.30.460.10">
    <property type="entry name" value="Beta Polymerase, domain 2"/>
    <property type="match status" value="1"/>
</dbReference>
<evidence type="ECO:0000313" key="2">
    <source>
        <dbReference type="EMBL" id="AZN41042.1"/>
    </source>
</evidence>
<feature type="domain" description="Polymerase nucleotidyl transferase" evidence="1">
    <location>
        <begin position="25"/>
        <end position="69"/>
    </location>
</feature>
<dbReference type="InterPro" id="IPR043519">
    <property type="entry name" value="NT_sf"/>
</dbReference>
<evidence type="ECO:0000259" key="1">
    <source>
        <dbReference type="Pfam" id="PF01909"/>
    </source>
</evidence>
<dbReference type="AlphaFoldDB" id="A0A3Q8X6V4"/>
<gene>
    <name evidence="2" type="ORF">EJC50_16230</name>
</gene>
<accession>A0A3Q8X6V4</accession>